<feature type="transmembrane region" description="Helical" evidence="1">
    <location>
        <begin position="33"/>
        <end position="52"/>
    </location>
</feature>
<accession>A0A2I2KJF5</accession>
<protein>
    <submittedName>
        <fullName evidence="2">Uncharacterized protein</fullName>
    </submittedName>
</protein>
<sequence>MNTTLTRANKVGLALATVLALVDLALFSGDLYILLTSTLMGAVTLVAVIVRWRRSSRVALRAVAASRIVSGAVAIPVYFEGSDPGTALFATLFVLATVASVGLSMARPSMTAAPQTQV</sequence>
<reference evidence="2 3" key="1">
    <citation type="submission" date="2017-06" db="EMBL/GenBank/DDBJ databases">
        <authorList>
            <person name="Kim H.J."/>
            <person name="Triplett B.A."/>
        </authorList>
    </citation>
    <scope>NUCLEOTIDE SEQUENCE [LARGE SCALE GENOMIC DNA]</scope>
    <source>
        <strain evidence="2">FRACA_ARgP5</strain>
    </source>
</reference>
<evidence type="ECO:0000256" key="1">
    <source>
        <dbReference type="SAM" id="Phobius"/>
    </source>
</evidence>
<evidence type="ECO:0000313" key="3">
    <source>
        <dbReference type="Proteomes" id="UP000234331"/>
    </source>
</evidence>
<keyword evidence="3" id="KW-1185">Reference proteome</keyword>
<feature type="transmembrane region" description="Helical" evidence="1">
    <location>
        <begin position="85"/>
        <end position="106"/>
    </location>
</feature>
<feature type="transmembrane region" description="Helical" evidence="1">
    <location>
        <begin position="59"/>
        <end position="79"/>
    </location>
</feature>
<keyword evidence="1" id="KW-1133">Transmembrane helix</keyword>
<dbReference type="AlphaFoldDB" id="A0A2I2KJF5"/>
<organism evidence="2 3">
    <name type="scientific">Frankia canadensis</name>
    <dbReference type="NCBI Taxonomy" id="1836972"/>
    <lineage>
        <taxon>Bacteria</taxon>
        <taxon>Bacillati</taxon>
        <taxon>Actinomycetota</taxon>
        <taxon>Actinomycetes</taxon>
        <taxon>Frankiales</taxon>
        <taxon>Frankiaceae</taxon>
        <taxon>Frankia</taxon>
    </lineage>
</organism>
<dbReference type="Proteomes" id="UP000234331">
    <property type="component" value="Unassembled WGS sequence"/>
</dbReference>
<dbReference type="EMBL" id="FZMO01000016">
    <property type="protein sequence ID" value="SNQ45790.1"/>
    <property type="molecule type" value="Genomic_DNA"/>
</dbReference>
<keyword evidence="1" id="KW-0472">Membrane</keyword>
<proteinExistence type="predicted"/>
<name>A0A2I2KJF5_9ACTN</name>
<keyword evidence="1" id="KW-0812">Transmembrane</keyword>
<gene>
    <name evidence="2" type="ORF">FRACA_1120008</name>
</gene>
<evidence type="ECO:0000313" key="2">
    <source>
        <dbReference type="EMBL" id="SNQ45790.1"/>
    </source>
</evidence>
<dbReference type="RefSeq" id="WP_133150547.1">
    <property type="nucleotide sequence ID" value="NZ_FZMO01000016.1"/>
</dbReference>
<feature type="transmembrane region" description="Helical" evidence="1">
    <location>
        <begin position="12"/>
        <end position="27"/>
    </location>
</feature>